<accession>A0A6S6U9V7</accession>
<organism evidence="2">
    <name type="scientific">uncultured Sulfurovum sp</name>
    <dbReference type="NCBI Taxonomy" id="269237"/>
    <lineage>
        <taxon>Bacteria</taxon>
        <taxon>Pseudomonadati</taxon>
        <taxon>Campylobacterota</taxon>
        <taxon>Epsilonproteobacteria</taxon>
        <taxon>Campylobacterales</taxon>
        <taxon>Sulfurovaceae</taxon>
        <taxon>Sulfurovum</taxon>
        <taxon>environmental samples</taxon>
    </lineage>
</organism>
<reference evidence="2" key="1">
    <citation type="submission" date="2020-01" db="EMBL/GenBank/DDBJ databases">
        <authorList>
            <person name="Meier V. D."/>
            <person name="Meier V D."/>
        </authorList>
    </citation>
    <scope>NUCLEOTIDE SEQUENCE</scope>
    <source>
        <strain evidence="2">HLG_WM_MAG_01</strain>
    </source>
</reference>
<dbReference type="EMBL" id="CACVAS010000130">
    <property type="protein sequence ID" value="CAA6825533.1"/>
    <property type="molecule type" value="Genomic_DNA"/>
</dbReference>
<gene>
    <name evidence="2" type="ORF">HELGO_WM54997</name>
</gene>
<feature type="coiled-coil region" evidence="1">
    <location>
        <begin position="24"/>
        <end position="51"/>
    </location>
</feature>
<protein>
    <recommendedName>
        <fullName evidence="3">RiboL-PSP-HEPN domain-containing protein</fullName>
    </recommendedName>
</protein>
<evidence type="ECO:0008006" key="3">
    <source>
        <dbReference type="Google" id="ProtNLM"/>
    </source>
</evidence>
<name>A0A6S6U9V7_9BACT</name>
<evidence type="ECO:0000256" key="1">
    <source>
        <dbReference type="SAM" id="Coils"/>
    </source>
</evidence>
<keyword evidence="1" id="KW-0175">Coiled coil</keyword>
<proteinExistence type="predicted"/>
<sequence>RTLNFIPVSNMKLLNNEVFESFSKSLLSNDLRGVERNHKLLKQELAILQKNKELKHISSLIEKVDSELRPLEMLPFFEPYQKYILLAKMTMEKNYLIVSLAYIFESLREYCAYRFLDLCTDIDFKDDYAKNTAVMNTINNFRQAKFGIEILKKHKGIYQKNKTEFKRVRKLYEKIRKRRNALAHINTSSNFEDIKKDLREIIEKVEGLFDDEVLAKIIV</sequence>
<evidence type="ECO:0000313" key="2">
    <source>
        <dbReference type="EMBL" id="CAA6825533.1"/>
    </source>
</evidence>
<dbReference type="AlphaFoldDB" id="A0A6S6U9V7"/>
<feature type="non-terminal residue" evidence="2">
    <location>
        <position position="1"/>
    </location>
</feature>